<dbReference type="Pfam" id="PF13391">
    <property type="entry name" value="HNH_2"/>
    <property type="match status" value="1"/>
</dbReference>
<protein>
    <recommendedName>
        <fullName evidence="1">HNH nuclease domain-containing protein</fullName>
    </recommendedName>
</protein>
<evidence type="ECO:0000313" key="3">
    <source>
        <dbReference type="Proteomes" id="UP001244011"/>
    </source>
</evidence>
<dbReference type="InterPro" id="IPR003615">
    <property type="entry name" value="HNH_nuc"/>
</dbReference>
<gene>
    <name evidence="2" type="ORF">QBC33DRAFT_461377</name>
</gene>
<organism evidence="2 3">
    <name type="scientific">Phialemonium atrogriseum</name>
    <dbReference type="NCBI Taxonomy" id="1093897"/>
    <lineage>
        <taxon>Eukaryota</taxon>
        <taxon>Fungi</taxon>
        <taxon>Dikarya</taxon>
        <taxon>Ascomycota</taxon>
        <taxon>Pezizomycotina</taxon>
        <taxon>Sordariomycetes</taxon>
        <taxon>Sordariomycetidae</taxon>
        <taxon>Cephalothecales</taxon>
        <taxon>Cephalothecaceae</taxon>
        <taxon>Phialemonium</taxon>
    </lineage>
</organism>
<accession>A0AAJ0FIU8</accession>
<dbReference type="RefSeq" id="XP_060278663.1">
    <property type="nucleotide sequence ID" value="XM_060425028.1"/>
</dbReference>
<dbReference type="GeneID" id="85308215"/>
<keyword evidence="3" id="KW-1185">Reference proteome</keyword>
<proteinExistence type="predicted"/>
<dbReference type="AlphaFoldDB" id="A0AAJ0FIU8"/>
<name>A0AAJ0FIU8_9PEZI</name>
<evidence type="ECO:0000259" key="1">
    <source>
        <dbReference type="Pfam" id="PF13391"/>
    </source>
</evidence>
<reference evidence="2" key="1">
    <citation type="submission" date="2023-06" db="EMBL/GenBank/DDBJ databases">
        <title>Genome-scale phylogeny and comparative genomics of the fungal order Sordariales.</title>
        <authorList>
            <consortium name="Lawrence Berkeley National Laboratory"/>
            <person name="Hensen N."/>
            <person name="Bonometti L."/>
            <person name="Westerberg I."/>
            <person name="Brannstrom I.O."/>
            <person name="Guillou S."/>
            <person name="Cros-Aarteil S."/>
            <person name="Calhoun S."/>
            <person name="Haridas S."/>
            <person name="Kuo A."/>
            <person name="Mondo S."/>
            <person name="Pangilinan J."/>
            <person name="Riley R."/>
            <person name="Labutti K."/>
            <person name="Andreopoulos B."/>
            <person name="Lipzen A."/>
            <person name="Chen C."/>
            <person name="Yanf M."/>
            <person name="Daum C."/>
            <person name="Ng V."/>
            <person name="Clum A."/>
            <person name="Steindorff A."/>
            <person name="Ohm R."/>
            <person name="Martin F."/>
            <person name="Silar P."/>
            <person name="Natvig D."/>
            <person name="Lalanne C."/>
            <person name="Gautier V."/>
            <person name="Ament-Velasquez S.L."/>
            <person name="Kruys A."/>
            <person name="Hutchinson M.I."/>
            <person name="Powell A.J."/>
            <person name="Barry K."/>
            <person name="Miller A.N."/>
            <person name="Grigoriev I.V."/>
            <person name="Debuchy R."/>
            <person name="Gladieux P."/>
            <person name="Thoren M.H."/>
            <person name="Johannesson H."/>
        </authorList>
    </citation>
    <scope>NUCLEOTIDE SEQUENCE</scope>
    <source>
        <strain evidence="2">8032-3</strain>
    </source>
</reference>
<sequence length="325" mass="36703">MVILPPCAPPTSSAAIATDVPRIKFRHPAYPDSAPDLLCLSAVDGDDGVDYDIALLACCIVTGNTWRDISFAVKVNSHAVSHVSRPANGVLRGRVFYFRLKGYEPNEKYPVIPSFDHWRFPHDEIPHLWSDLTIPHFAAPPILKHKPAAMFRNKTCRMSGYVDATEAAHLVPLAAGHWFNPNDIKRYCCLAYDAFPINDENNLLLLRKDIHHLFDQRRFTFAPKKPDDDTPPHLVTHVLPPHGSVELVSLYHNRILHPLSGVSVKLLLARFAWSIFTDEIFPFFSGTQEYAVLLFDLETGKAITNRLRPSQIRARSSMFEAFTRS</sequence>
<dbReference type="EMBL" id="MU839037">
    <property type="protein sequence ID" value="KAK1762450.1"/>
    <property type="molecule type" value="Genomic_DNA"/>
</dbReference>
<comment type="caution">
    <text evidence="2">The sequence shown here is derived from an EMBL/GenBank/DDBJ whole genome shotgun (WGS) entry which is preliminary data.</text>
</comment>
<feature type="domain" description="HNH nuclease" evidence="1">
    <location>
        <begin position="156"/>
        <end position="221"/>
    </location>
</feature>
<evidence type="ECO:0000313" key="2">
    <source>
        <dbReference type="EMBL" id="KAK1762450.1"/>
    </source>
</evidence>
<dbReference type="Proteomes" id="UP001244011">
    <property type="component" value="Unassembled WGS sequence"/>
</dbReference>